<dbReference type="EMBL" id="LECT01000014">
    <property type="protein sequence ID" value="KLU06612.1"/>
    <property type="molecule type" value="Genomic_DNA"/>
</dbReference>
<evidence type="ECO:0000313" key="1">
    <source>
        <dbReference type="EMBL" id="KLU06612.1"/>
    </source>
</evidence>
<dbReference type="AlphaFoldDB" id="A0A0J1BJC1"/>
<keyword evidence="2" id="KW-1185">Reference proteome</keyword>
<gene>
    <name evidence="1" type="ORF">RISK_001367</name>
</gene>
<dbReference type="Proteomes" id="UP000036367">
    <property type="component" value="Unassembled WGS sequence"/>
</dbReference>
<dbReference type="PATRIC" id="fig|595434.4.peg.1312"/>
<evidence type="ECO:0000313" key="2">
    <source>
        <dbReference type="Proteomes" id="UP000036367"/>
    </source>
</evidence>
<protein>
    <submittedName>
        <fullName evidence="1">Uncharacterized protein</fullName>
    </submittedName>
</protein>
<sequence length="53" mass="5759">MVASTPELHGEHGGCSHSSDLVRLSWGRLSGSLFLFPTPCHPSPWLVDGCHCR</sequence>
<organism evidence="1 2">
    <name type="scientific">Rhodopirellula islandica</name>
    <dbReference type="NCBI Taxonomy" id="595434"/>
    <lineage>
        <taxon>Bacteria</taxon>
        <taxon>Pseudomonadati</taxon>
        <taxon>Planctomycetota</taxon>
        <taxon>Planctomycetia</taxon>
        <taxon>Pirellulales</taxon>
        <taxon>Pirellulaceae</taxon>
        <taxon>Rhodopirellula</taxon>
    </lineage>
</organism>
<comment type="caution">
    <text evidence="1">The sequence shown here is derived from an EMBL/GenBank/DDBJ whole genome shotgun (WGS) entry which is preliminary data.</text>
</comment>
<name>A0A0J1BJC1_RHOIS</name>
<proteinExistence type="predicted"/>
<reference evidence="1" key="1">
    <citation type="submission" date="2015-05" db="EMBL/GenBank/DDBJ databases">
        <title>Permanent draft genome of Rhodopirellula islandicus K833.</title>
        <authorList>
            <person name="Kizina J."/>
            <person name="Richter M."/>
            <person name="Glockner F.O."/>
            <person name="Harder J."/>
        </authorList>
    </citation>
    <scope>NUCLEOTIDE SEQUENCE [LARGE SCALE GENOMIC DNA]</scope>
    <source>
        <strain evidence="1">K833</strain>
    </source>
</reference>
<accession>A0A0J1BJC1</accession>